<feature type="chain" id="PRO_5035935443" description="Prolamin-like domain-containing protein" evidence="2">
    <location>
        <begin position="27"/>
        <end position="119"/>
    </location>
</feature>
<keyword evidence="1 2" id="KW-0732">Signal</keyword>
<feature type="domain" description="Prolamin-like" evidence="3">
    <location>
        <begin position="50"/>
        <end position="103"/>
    </location>
</feature>
<dbReference type="InterPro" id="IPR008502">
    <property type="entry name" value="Prolamin-like"/>
</dbReference>
<keyword evidence="5" id="KW-1185">Reference proteome</keyword>
<evidence type="ECO:0000256" key="1">
    <source>
        <dbReference type="ARBA" id="ARBA00022729"/>
    </source>
</evidence>
<gene>
    <name evidence="4" type="ORF">OLEA9_A101043</name>
</gene>
<dbReference type="EMBL" id="CACTIH010009031">
    <property type="protein sequence ID" value="CAA3019828.1"/>
    <property type="molecule type" value="Genomic_DNA"/>
</dbReference>
<dbReference type="OrthoDB" id="918810at2759"/>
<evidence type="ECO:0000259" key="3">
    <source>
        <dbReference type="Pfam" id="PF05617"/>
    </source>
</evidence>
<dbReference type="Gramene" id="OE9A101043T1">
    <property type="protein sequence ID" value="OE9A101043C1"/>
    <property type="gene ID" value="OE9A101043"/>
</dbReference>
<feature type="signal peptide" evidence="2">
    <location>
        <begin position="1"/>
        <end position="26"/>
    </location>
</feature>
<proteinExistence type="predicted"/>
<accession>A0A8S0UNJ7</accession>
<evidence type="ECO:0000256" key="2">
    <source>
        <dbReference type="SAM" id="SignalP"/>
    </source>
</evidence>
<name>A0A8S0UNJ7_OLEEU</name>
<dbReference type="Pfam" id="PF05617">
    <property type="entry name" value="Prolamin_like"/>
    <property type="match status" value="1"/>
</dbReference>
<comment type="caution">
    <text evidence="4">The sequence shown here is derived from an EMBL/GenBank/DDBJ whole genome shotgun (WGS) entry which is preliminary data.</text>
</comment>
<organism evidence="4 5">
    <name type="scientific">Olea europaea subsp. europaea</name>
    <dbReference type="NCBI Taxonomy" id="158383"/>
    <lineage>
        <taxon>Eukaryota</taxon>
        <taxon>Viridiplantae</taxon>
        <taxon>Streptophyta</taxon>
        <taxon>Embryophyta</taxon>
        <taxon>Tracheophyta</taxon>
        <taxon>Spermatophyta</taxon>
        <taxon>Magnoliopsida</taxon>
        <taxon>eudicotyledons</taxon>
        <taxon>Gunneridae</taxon>
        <taxon>Pentapetalae</taxon>
        <taxon>asterids</taxon>
        <taxon>lamiids</taxon>
        <taxon>Lamiales</taxon>
        <taxon>Oleaceae</taxon>
        <taxon>Oleeae</taxon>
        <taxon>Olea</taxon>
    </lineage>
</organism>
<evidence type="ECO:0000313" key="4">
    <source>
        <dbReference type="EMBL" id="CAA3019828.1"/>
    </source>
</evidence>
<dbReference type="Proteomes" id="UP000594638">
    <property type="component" value="Unassembled WGS sequence"/>
</dbReference>
<evidence type="ECO:0000313" key="5">
    <source>
        <dbReference type="Proteomes" id="UP000594638"/>
    </source>
</evidence>
<protein>
    <recommendedName>
        <fullName evidence="3">Prolamin-like domain-containing protein</fullName>
    </recommendedName>
</protein>
<sequence length="119" mass="12871">MAYKSSSLKRAFALFLLACIAISSMAESIPKFSHVAYEVSKPEMVNEFSQCLEALKGLENTCLMDIFKLAFGLPLSTSCCQLFDQMAKACLPVGFPLSQFQLPVALNNCITAPAPPALS</sequence>
<dbReference type="AlphaFoldDB" id="A0A8S0UNJ7"/>
<reference evidence="4 5" key="1">
    <citation type="submission" date="2019-12" db="EMBL/GenBank/DDBJ databases">
        <authorList>
            <person name="Alioto T."/>
            <person name="Alioto T."/>
            <person name="Gomez Garrido J."/>
        </authorList>
    </citation>
    <scope>NUCLEOTIDE SEQUENCE [LARGE SCALE GENOMIC DNA]</scope>
</reference>